<dbReference type="RefSeq" id="WP_011110887.1">
    <property type="nucleotide sequence ID" value="NC_004757.1"/>
</dbReference>
<dbReference type="GeneID" id="87103453"/>
<feature type="transmembrane region" description="Helical" evidence="2">
    <location>
        <begin position="247"/>
        <end position="269"/>
    </location>
</feature>
<dbReference type="eggNOG" id="ENOG50315VS">
    <property type="taxonomic scope" value="Bacteria"/>
</dbReference>
<dbReference type="EMBL" id="AL954747">
    <property type="protein sequence ID" value="CAD84154.1"/>
    <property type="molecule type" value="Genomic_DNA"/>
</dbReference>
<dbReference type="KEGG" id="neu:NE0243"/>
<feature type="coiled-coil region" evidence="1">
    <location>
        <begin position="288"/>
        <end position="322"/>
    </location>
</feature>
<sequence>MATAKTKIKDKKQPLALQLVESGTADSARKPPDTENTGADVFFRRLVHHNDAEIAGSMATEQATHQADQQFGAELTKLRLDSEDIDVAFKVSLKFLSDLEVKLANTRRYIKSGTLHSIGGKSVENVGWTDWRRKDQILLCVLVFCLTIAAGLGMGNVYANLVSSGNAVFIEKPWLATMISALMPIASVSVKYVTNFMIYDSSRRLYAKCIYAATGMAFLFWGGLFGLTYSGVASSIDWDSFGESTDYGFAFVWSQLLVELLMASALFLAAEDIYMRYSPDVYIENLEYLELEKALKEQRTVHEALREKRGELHGRLVELEARREAFINDKVMEFVSLRARHVATMNAHTDH</sequence>
<evidence type="ECO:0000313" key="4">
    <source>
        <dbReference type="Proteomes" id="UP000001416"/>
    </source>
</evidence>
<keyword evidence="2" id="KW-0812">Transmembrane</keyword>
<keyword evidence="2" id="KW-0472">Membrane</keyword>
<feature type="transmembrane region" description="Helical" evidence="2">
    <location>
        <begin position="137"/>
        <end position="154"/>
    </location>
</feature>
<feature type="transmembrane region" description="Helical" evidence="2">
    <location>
        <begin position="205"/>
        <end position="227"/>
    </location>
</feature>
<accession>Q82XL5</accession>
<name>Q82XL5_NITEU</name>
<reference evidence="3 4" key="1">
    <citation type="journal article" date="2003" name="J. Bacteriol.">
        <title>Complete genome sequence of the ammonia-oxidizing bacterium and obligate chemolithoautotroph Nitrosomonas europaea.</title>
        <authorList>
            <person name="Chain P."/>
            <person name="Lamerdin J."/>
            <person name="Larimer F."/>
            <person name="Regala W."/>
            <person name="Land M."/>
            <person name="Hauser L."/>
            <person name="Hooper A."/>
            <person name="Klotz M."/>
            <person name="Norton J."/>
            <person name="Sayavedra-Soto L."/>
            <person name="Arciero D."/>
            <person name="Hommes N."/>
            <person name="Whittaker M."/>
            <person name="Arp D."/>
        </authorList>
    </citation>
    <scope>NUCLEOTIDE SEQUENCE [LARGE SCALE GENOMIC DNA]</scope>
    <source>
        <strain evidence="4">ATCC 19718 / CIP 103999 / KCTC 2705 / NBRC 14298</strain>
    </source>
</reference>
<evidence type="ECO:0000256" key="2">
    <source>
        <dbReference type="SAM" id="Phobius"/>
    </source>
</evidence>
<keyword evidence="2" id="KW-1133">Transmembrane helix</keyword>
<keyword evidence="1" id="KW-0175">Coiled coil</keyword>
<feature type="transmembrane region" description="Helical" evidence="2">
    <location>
        <begin position="174"/>
        <end position="193"/>
    </location>
</feature>
<dbReference type="HOGENOM" id="CLU_789474_0_0_4"/>
<keyword evidence="4" id="KW-1185">Reference proteome</keyword>
<gene>
    <name evidence="3" type="ordered locus">NE0243</name>
</gene>
<dbReference type="Proteomes" id="UP000001416">
    <property type="component" value="Chromosome"/>
</dbReference>
<evidence type="ECO:0000313" key="3">
    <source>
        <dbReference type="EMBL" id="CAD84154.1"/>
    </source>
</evidence>
<evidence type="ECO:0008006" key="5">
    <source>
        <dbReference type="Google" id="ProtNLM"/>
    </source>
</evidence>
<proteinExistence type="predicted"/>
<organism evidence="3 4">
    <name type="scientific">Nitrosomonas europaea (strain ATCC 19718 / CIP 103999 / KCTC 2705 / NBRC 14298)</name>
    <dbReference type="NCBI Taxonomy" id="228410"/>
    <lineage>
        <taxon>Bacteria</taxon>
        <taxon>Pseudomonadati</taxon>
        <taxon>Pseudomonadota</taxon>
        <taxon>Betaproteobacteria</taxon>
        <taxon>Nitrosomonadales</taxon>
        <taxon>Nitrosomonadaceae</taxon>
        <taxon>Nitrosomonas</taxon>
    </lineage>
</organism>
<dbReference type="AlphaFoldDB" id="Q82XL5"/>
<protein>
    <recommendedName>
        <fullName evidence="5">Transmembrane protein</fullName>
    </recommendedName>
</protein>
<evidence type="ECO:0000256" key="1">
    <source>
        <dbReference type="SAM" id="Coils"/>
    </source>
</evidence>